<evidence type="ECO:0000259" key="2">
    <source>
        <dbReference type="Pfam" id="PF07883"/>
    </source>
</evidence>
<evidence type="ECO:0000256" key="1">
    <source>
        <dbReference type="SAM" id="MobiDB-lite"/>
    </source>
</evidence>
<gene>
    <name evidence="3" type="ORF">GMJLKIPL_0443</name>
</gene>
<evidence type="ECO:0000313" key="3">
    <source>
        <dbReference type="EMBL" id="GJD98532.1"/>
    </source>
</evidence>
<dbReference type="EMBL" id="BPQQ01000004">
    <property type="protein sequence ID" value="GJD98532.1"/>
    <property type="molecule type" value="Genomic_DNA"/>
</dbReference>
<reference evidence="3" key="2">
    <citation type="submission" date="2021-08" db="EMBL/GenBank/DDBJ databases">
        <authorList>
            <person name="Tani A."/>
            <person name="Ola A."/>
            <person name="Ogura Y."/>
            <person name="Katsura K."/>
            <person name="Hayashi T."/>
        </authorList>
    </citation>
    <scope>NUCLEOTIDE SEQUENCE</scope>
    <source>
        <strain evidence="3">DSM 17168</strain>
    </source>
</reference>
<reference evidence="3" key="1">
    <citation type="journal article" date="2021" name="Front. Microbiol.">
        <title>Comprehensive Comparative Genomics and Phenotyping of Methylobacterium Species.</title>
        <authorList>
            <person name="Alessa O."/>
            <person name="Ogura Y."/>
            <person name="Fujitani Y."/>
            <person name="Takami H."/>
            <person name="Hayashi T."/>
            <person name="Sahin N."/>
            <person name="Tani A."/>
        </authorList>
    </citation>
    <scope>NUCLEOTIDE SEQUENCE</scope>
    <source>
        <strain evidence="3">DSM 17168</strain>
    </source>
</reference>
<dbReference type="InterPro" id="IPR011051">
    <property type="entry name" value="RmlC_Cupin_sf"/>
</dbReference>
<evidence type="ECO:0000313" key="4">
    <source>
        <dbReference type="Proteomes" id="UP001055153"/>
    </source>
</evidence>
<comment type="caution">
    <text evidence="3">The sequence shown here is derived from an EMBL/GenBank/DDBJ whole genome shotgun (WGS) entry which is preliminary data.</text>
</comment>
<organism evidence="3 4">
    <name type="scientific">Methylobacterium isbiliense</name>
    <dbReference type="NCBI Taxonomy" id="315478"/>
    <lineage>
        <taxon>Bacteria</taxon>
        <taxon>Pseudomonadati</taxon>
        <taxon>Pseudomonadota</taxon>
        <taxon>Alphaproteobacteria</taxon>
        <taxon>Hyphomicrobiales</taxon>
        <taxon>Methylobacteriaceae</taxon>
        <taxon>Methylobacterium</taxon>
    </lineage>
</organism>
<name>A0ABQ4S9S8_9HYPH</name>
<keyword evidence="4" id="KW-1185">Reference proteome</keyword>
<feature type="compositionally biased region" description="Basic and acidic residues" evidence="1">
    <location>
        <begin position="1"/>
        <end position="10"/>
    </location>
</feature>
<feature type="region of interest" description="Disordered" evidence="1">
    <location>
        <begin position="1"/>
        <end position="24"/>
    </location>
</feature>
<dbReference type="InterPro" id="IPR014710">
    <property type="entry name" value="RmlC-like_jellyroll"/>
</dbReference>
<sequence length="112" mass="12164">MAETTIKKVSGETSPRGPQGERYLASGKRVSMRLWENEPPTEDKPAAARDYETVGYVVAGRAELVLEGQTVRLEPGDSWLVPAGAQHSYRILETFTAVEATAPPAQVHGRDA</sequence>
<proteinExistence type="predicted"/>
<dbReference type="RefSeq" id="WP_238233483.1">
    <property type="nucleotide sequence ID" value="NZ_BPQQ01000004.1"/>
</dbReference>
<accession>A0ABQ4S9S8</accession>
<feature type="domain" description="Cupin type-2" evidence="2">
    <location>
        <begin position="39"/>
        <end position="92"/>
    </location>
</feature>
<protein>
    <recommendedName>
        <fullName evidence="2">Cupin type-2 domain-containing protein</fullName>
    </recommendedName>
</protein>
<dbReference type="SUPFAM" id="SSF51182">
    <property type="entry name" value="RmlC-like cupins"/>
    <property type="match status" value="1"/>
</dbReference>
<dbReference type="Pfam" id="PF07883">
    <property type="entry name" value="Cupin_2"/>
    <property type="match status" value="1"/>
</dbReference>
<dbReference type="Gene3D" id="2.60.120.10">
    <property type="entry name" value="Jelly Rolls"/>
    <property type="match status" value="1"/>
</dbReference>
<dbReference type="InterPro" id="IPR013096">
    <property type="entry name" value="Cupin_2"/>
</dbReference>
<dbReference type="Proteomes" id="UP001055153">
    <property type="component" value="Unassembled WGS sequence"/>
</dbReference>